<gene>
    <name evidence="3" type="ORF">SAMN04489716_6227</name>
</gene>
<evidence type="ECO:0000313" key="4">
    <source>
        <dbReference type="Proteomes" id="UP000198688"/>
    </source>
</evidence>
<reference evidence="3 4" key="1">
    <citation type="submission" date="2016-10" db="EMBL/GenBank/DDBJ databases">
        <authorList>
            <person name="de Groot N.N."/>
        </authorList>
    </citation>
    <scope>NUCLEOTIDE SEQUENCE [LARGE SCALE GENOMIC DNA]</scope>
    <source>
        <strain evidence="3 4">DSM 43941</strain>
    </source>
</reference>
<dbReference type="AlphaFoldDB" id="A0A1H2CMB9"/>
<dbReference type="GO" id="GO:0003677">
    <property type="term" value="F:DNA binding"/>
    <property type="evidence" value="ECO:0007669"/>
    <property type="project" value="UniProtKB-KW"/>
</dbReference>
<evidence type="ECO:0000259" key="2">
    <source>
        <dbReference type="Pfam" id="PF13443"/>
    </source>
</evidence>
<dbReference type="OrthoDB" id="3626437at2"/>
<evidence type="ECO:0000313" key="3">
    <source>
        <dbReference type="EMBL" id="SDT71685.1"/>
    </source>
</evidence>
<name>A0A1H2CMB9_9ACTN</name>
<sequence>MTRRVGHRWRLREVMAAHGMFHTTDIHPHLAERGIDLSPVQVYRLVAQTPERLNLTVLAALCDILGCTAADLFEPTVETSSGRARKAAGGEAPTASVARRPKRARIVGDDPR</sequence>
<feature type="domain" description="HTH cro/C1-type" evidence="2">
    <location>
        <begin position="10"/>
        <end position="75"/>
    </location>
</feature>
<evidence type="ECO:0000256" key="1">
    <source>
        <dbReference type="SAM" id="MobiDB-lite"/>
    </source>
</evidence>
<keyword evidence="3" id="KW-0238">DNA-binding</keyword>
<organism evidence="3 4">
    <name type="scientific">Actinoplanes derwentensis</name>
    <dbReference type="NCBI Taxonomy" id="113562"/>
    <lineage>
        <taxon>Bacteria</taxon>
        <taxon>Bacillati</taxon>
        <taxon>Actinomycetota</taxon>
        <taxon>Actinomycetes</taxon>
        <taxon>Micromonosporales</taxon>
        <taxon>Micromonosporaceae</taxon>
        <taxon>Actinoplanes</taxon>
    </lineage>
</organism>
<dbReference type="STRING" id="113562.SAMN04489716_6227"/>
<proteinExistence type="predicted"/>
<feature type="region of interest" description="Disordered" evidence="1">
    <location>
        <begin position="78"/>
        <end position="112"/>
    </location>
</feature>
<dbReference type="RefSeq" id="WP_092549009.1">
    <property type="nucleotide sequence ID" value="NZ_BOMJ01000029.1"/>
</dbReference>
<dbReference type="Pfam" id="PF13443">
    <property type="entry name" value="HTH_26"/>
    <property type="match status" value="1"/>
</dbReference>
<dbReference type="InterPro" id="IPR001387">
    <property type="entry name" value="Cro/C1-type_HTH"/>
</dbReference>
<keyword evidence="4" id="KW-1185">Reference proteome</keyword>
<dbReference type="Proteomes" id="UP000198688">
    <property type="component" value="Chromosome I"/>
</dbReference>
<protein>
    <submittedName>
        <fullName evidence="3">Cro/C1-type HTH DNA-binding domain-containing protein</fullName>
    </submittedName>
</protein>
<dbReference type="EMBL" id="LT629758">
    <property type="protein sequence ID" value="SDT71685.1"/>
    <property type="molecule type" value="Genomic_DNA"/>
</dbReference>
<accession>A0A1H2CMB9</accession>